<dbReference type="EMBL" id="MLAK01000303">
    <property type="protein sequence ID" value="OHT14888.1"/>
    <property type="molecule type" value="Genomic_DNA"/>
</dbReference>
<sequence length="389" mass="44908">MKEKTVSLSNNGLQNIHFDDSDEFVFYVGDVEYRCSKYQADFISPAVSRIHLTDPSANQFIINVRDSRHLFKKIVSLMKGRTITLSSNELKTLLRISKALQNNELTKMIFSTFNMKESTTENVVSILHYKAENSVSYRKEIDFIASNLTDINIEDLKSLDYCIMRKILSNSKLRIENEDFLMSFIYSLADKNPEFLDLLEFVQFQYVSQLKMTEFITNFDFGDMSIGLWNQLCRRLVECPSLPTPRLTRFVTKAKFAINEKDPLNGIIQSLNRNCNGNAHQKKSVVISASSNKFNACWQVINSNWDDKWYSQNEEGSWWMIDFKDKKAAVNGYTIKTDNCGPDSDHLKSWKIEGSNNKINWHLIDEQKNTHVLNGKNLCASFTCNLSHP</sequence>
<reference evidence="1" key="1">
    <citation type="submission" date="2016-10" db="EMBL/GenBank/DDBJ databases">
        <authorList>
            <person name="Benchimol M."/>
            <person name="Almeida L.G."/>
            <person name="Vasconcelos A.T."/>
            <person name="Perreira-Neves A."/>
            <person name="Rosa I.A."/>
            <person name="Tasca T."/>
            <person name="Bogo M.R."/>
            <person name="de Souza W."/>
        </authorList>
    </citation>
    <scope>NUCLEOTIDE SEQUENCE [LARGE SCALE GENOMIC DNA]</scope>
    <source>
        <strain evidence="1">K</strain>
    </source>
</reference>
<dbReference type="GeneID" id="94832660"/>
<accession>A0A1J4KVG8</accession>
<evidence type="ECO:0000313" key="1">
    <source>
        <dbReference type="EMBL" id="OHT14888.1"/>
    </source>
</evidence>
<name>A0A1J4KVG8_9EUKA</name>
<organism evidence="1 2">
    <name type="scientific">Tritrichomonas foetus</name>
    <dbReference type="NCBI Taxonomy" id="1144522"/>
    <lineage>
        <taxon>Eukaryota</taxon>
        <taxon>Metamonada</taxon>
        <taxon>Parabasalia</taxon>
        <taxon>Tritrichomonadida</taxon>
        <taxon>Tritrichomonadidae</taxon>
        <taxon>Tritrichomonas</taxon>
    </lineage>
</organism>
<dbReference type="Gene3D" id="2.60.120.260">
    <property type="entry name" value="Galactose-binding domain-like"/>
    <property type="match status" value="1"/>
</dbReference>
<proteinExistence type="predicted"/>
<gene>
    <name evidence="1" type="ORF">TRFO_14672</name>
</gene>
<dbReference type="AlphaFoldDB" id="A0A1J4KVG8"/>
<evidence type="ECO:0000313" key="2">
    <source>
        <dbReference type="Proteomes" id="UP000179807"/>
    </source>
</evidence>
<protein>
    <submittedName>
        <fullName evidence="1">F5/8 type C domain containing protein</fullName>
    </submittedName>
</protein>
<dbReference type="SUPFAM" id="SSF49785">
    <property type="entry name" value="Galactose-binding domain-like"/>
    <property type="match status" value="1"/>
</dbReference>
<dbReference type="InterPro" id="IPR008979">
    <property type="entry name" value="Galactose-bd-like_sf"/>
</dbReference>
<dbReference type="RefSeq" id="XP_068368024.1">
    <property type="nucleotide sequence ID" value="XM_068497956.1"/>
</dbReference>
<dbReference type="VEuPathDB" id="TrichDB:TRFO_14672"/>
<keyword evidence="2" id="KW-1185">Reference proteome</keyword>
<dbReference type="Proteomes" id="UP000179807">
    <property type="component" value="Unassembled WGS sequence"/>
</dbReference>
<comment type="caution">
    <text evidence="1">The sequence shown here is derived from an EMBL/GenBank/DDBJ whole genome shotgun (WGS) entry which is preliminary data.</text>
</comment>